<sequence length="68" mass="7208">MFSIGRIRAVLAALAFLLACVFAGFANEQVKQVPTGFDRVVLLIGFILGAGTASRWIASGSVRNPKGR</sequence>
<accession>A0A1A7BMS2</accession>
<evidence type="ECO:0000256" key="2">
    <source>
        <dbReference type="SAM" id="SignalP"/>
    </source>
</evidence>
<gene>
    <name evidence="3" type="ORF">I603_0591</name>
</gene>
<reference evidence="3 4" key="1">
    <citation type="submission" date="2016-06" db="EMBL/GenBank/DDBJ databases">
        <title>Genome sequence of Porphyrobacter dokdonensis DSW-74.</title>
        <authorList>
            <person name="Kim J.F."/>
            <person name="Song J.Y."/>
        </authorList>
    </citation>
    <scope>NUCLEOTIDE SEQUENCE [LARGE SCALE GENOMIC DNA]</scope>
    <source>
        <strain evidence="3 4">DSW-74</strain>
    </source>
</reference>
<organism evidence="3 4">
    <name type="scientific">Erythrobacter dokdonensis DSW-74</name>
    <dbReference type="NCBI Taxonomy" id="1300349"/>
    <lineage>
        <taxon>Bacteria</taxon>
        <taxon>Pseudomonadati</taxon>
        <taxon>Pseudomonadota</taxon>
        <taxon>Alphaproteobacteria</taxon>
        <taxon>Sphingomonadales</taxon>
        <taxon>Erythrobacteraceae</taxon>
        <taxon>Erythrobacter/Porphyrobacter group</taxon>
        <taxon>Erythrobacter</taxon>
    </lineage>
</organism>
<comment type="caution">
    <text evidence="3">The sequence shown here is derived from an EMBL/GenBank/DDBJ whole genome shotgun (WGS) entry which is preliminary data.</text>
</comment>
<dbReference type="AlphaFoldDB" id="A0A1A7BMS2"/>
<evidence type="ECO:0000313" key="3">
    <source>
        <dbReference type="EMBL" id="OBV12460.1"/>
    </source>
</evidence>
<proteinExistence type="predicted"/>
<keyword evidence="1" id="KW-0472">Membrane</keyword>
<keyword evidence="1" id="KW-0812">Transmembrane</keyword>
<feature type="transmembrane region" description="Helical" evidence="1">
    <location>
        <begin position="36"/>
        <end position="58"/>
    </location>
</feature>
<feature type="signal peptide" evidence="2">
    <location>
        <begin position="1"/>
        <end position="26"/>
    </location>
</feature>
<dbReference type="PROSITE" id="PS51257">
    <property type="entry name" value="PROKAR_LIPOPROTEIN"/>
    <property type="match status" value="1"/>
</dbReference>
<protein>
    <recommendedName>
        <fullName evidence="5">XapX domain-containing protein</fullName>
    </recommendedName>
</protein>
<evidence type="ECO:0000313" key="4">
    <source>
        <dbReference type="Proteomes" id="UP000092484"/>
    </source>
</evidence>
<keyword evidence="2" id="KW-0732">Signal</keyword>
<evidence type="ECO:0008006" key="5">
    <source>
        <dbReference type="Google" id="ProtNLM"/>
    </source>
</evidence>
<evidence type="ECO:0000256" key="1">
    <source>
        <dbReference type="SAM" id="Phobius"/>
    </source>
</evidence>
<dbReference type="EMBL" id="LZYB01000001">
    <property type="protein sequence ID" value="OBV12460.1"/>
    <property type="molecule type" value="Genomic_DNA"/>
</dbReference>
<keyword evidence="4" id="KW-1185">Reference proteome</keyword>
<name>A0A1A7BMS2_9SPHN</name>
<feature type="chain" id="PRO_5008509980" description="XapX domain-containing protein" evidence="2">
    <location>
        <begin position="27"/>
        <end position="68"/>
    </location>
</feature>
<dbReference type="Proteomes" id="UP000092484">
    <property type="component" value="Unassembled WGS sequence"/>
</dbReference>
<keyword evidence="1" id="KW-1133">Transmembrane helix</keyword>
<dbReference type="STRING" id="1300349.I603_0591"/>